<dbReference type="Pfam" id="PF00171">
    <property type="entry name" value="Aldedh"/>
    <property type="match status" value="1"/>
</dbReference>
<dbReference type="EMBL" id="QWEH01000001">
    <property type="protein sequence ID" value="RHW35257.1"/>
    <property type="molecule type" value="Genomic_DNA"/>
</dbReference>
<dbReference type="InterPro" id="IPR016161">
    <property type="entry name" value="Ald_DH/histidinol_DH"/>
</dbReference>
<dbReference type="Gene3D" id="3.40.605.10">
    <property type="entry name" value="Aldehyde Dehydrogenase, Chain A, domain 1"/>
    <property type="match status" value="1"/>
</dbReference>
<dbReference type="CDD" id="cd07149">
    <property type="entry name" value="ALDH_y4uC"/>
    <property type="match status" value="1"/>
</dbReference>
<dbReference type="GO" id="GO:0008911">
    <property type="term" value="F:lactaldehyde dehydrogenase (NAD+) activity"/>
    <property type="evidence" value="ECO:0007669"/>
    <property type="project" value="TreeGrafter"/>
</dbReference>
<dbReference type="SUPFAM" id="SSF53720">
    <property type="entry name" value="ALDH-like"/>
    <property type="match status" value="1"/>
</dbReference>
<keyword evidence="2" id="KW-0560">Oxidoreductase</keyword>
<evidence type="ECO:0000313" key="4">
    <source>
        <dbReference type="EMBL" id="RHW35257.1"/>
    </source>
</evidence>
<gene>
    <name evidence="4" type="ORF">D1B32_01165</name>
</gene>
<dbReference type="InterPro" id="IPR051020">
    <property type="entry name" value="ALDH-related_metabolic_enz"/>
</dbReference>
<evidence type="ECO:0000313" key="5">
    <source>
        <dbReference type="Proteomes" id="UP000285456"/>
    </source>
</evidence>
<sequence length="478" mass="52264">MTTQTENIYGNLINGEWLQSEDTFIVENKYTHEVYAKVAKSSQEVITNAITNAYETFKKVKLSATNRYDILMRATQLFEERKEEIARVICSEAGKTITDARAEVERGIQTFIASAEEAKRLAGQGLPIQGQPGNDAKMAFSIRVPVGLICAITPFNFPFNLTAHKIGPAIAAGNTVVLKPAEKTPVSAIKMAEVLLEAGLPKGFLNVVNGFGHETGPVLLKDERIAMYTFTGSPAVGRVIKRESGIRKVTLELGNNSPNIIHHDVADLQRAVDLCVSRGYSNSGQACISVQRVYVHRAIYEEVLEQAKATAESFIVGNPENETTNIGPMISVKEAERAEEWVQEAVNAGATIITGGTREDALFKPTILTNVKEDMKVMCEEVFAPIISIVPYEDLDELFANVNDSKFGLQAGIFTSNLHLAMRAAQELEFGGVNINDVSTFRADILPYGGVKDSGVGKEGPRHAVEEMTEEKVITMHL</sequence>
<reference evidence="4 5" key="1">
    <citation type="journal article" date="2007" name="Int. J. Syst. Evol. Microbiol.">
        <title>Oceanobacillus profundus sp. nov., isolated from a deep-sea sediment core.</title>
        <authorList>
            <person name="Kim Y.G."/>
            <person name="Choi D.H."/>
            <person name="Hyun S."/>
            <person name="Cho B.C."/>
        </authorList>
    </citation>
    <scope>NUCLEOTIDE SEQUENCE [LARGE SCALE GENOMIC DNA]</scope>
    <source>
        <strain evidence="4 5">DSM 18246</strain>
    </source>
</reference>
<evidence type="ECO:0000256" key="2">
    <source>
        <dbReference type="ARBA" id="ARBA00023002"/>
    </source>
</evidence>
<proteinExistence type="inferred from homology"/>
<dbReference type="Gene3D" id="3.40.309.10">
    <property type="entry name" value="Aldehyde Dehydrogenase, Chain A, domain 2"/>
    <property type="match status" value="1"/>
</dbReference>
<protein>
    <submittedName>
        <fullName evidence="4">Aldehyde dehydrogenase family protein</fullName>
    </submittedName>
</protein>
<dbReference type="InterPro" id="IPR015590">
    <property type="entry name" value="Aldehyde_DH_dom"/>
</dbReference>
<dbReference type="InterPro" id="IPR016162">
    <property type="entry name" value="Ald_DH_N"/>
</dbReference>
<dbReference type="PANTHER" id="PTHR42991">
    <property type="entry name" value="ALDEHYDE DEHYDROGENASE"/>
    <property type="match status" value="1"/>
</dbReference>
<comment type="caution">
    <text evidence="4">The sequence shown here is derived from an EMBL/GenBank/DDBJ whole genome shotgun (WGS) entry which is preliminary data.</text>
</comment>
<dbReference type="OrthoDB" id="9762913at2"/>
<dbReference type="Proteomes" id="UP000285456">
    <property type="component" value="Unassembled WGS sequence"/>
</dbReference>
<dbReference type="InterPro" id="IPR016163">
    <property type="entry name" value="Ald_DH_C"/>
</dbReference>
<name>A0A417YNI6_9BACI</name>
<evidence type="ECO:0000259" key="3">
    <source>
        <dbReference type="Pfam" id="PF00171"/>
    </source>
</evidence>
<feature type="domain" description="Aldehyde dehydrogenase" evidence="3">
    <location>
        <begin position="17"/>
        <end position="474"/>
    </location>
</feature>
<comment type="similarity">
    <text evidence="1">Belongs to the aldehyde dehydrogenase family.</text>
</comment>
<organism evidence="4 5">
    <name type="scientific">Oceanobacillus profundus</name>
    <dbReference type="NCBI Taxonomy" id="372463"/>
    <lineage>
        <taxon>Bacteria</taxon>
        <taxon>Bacillati</taxon>
        <taxon>Bacillota</taxon>
        <taxon>Bacilli</taxon>
        <taxon>Bacillales</taxon>
        <taxon>Bacillaceae</taxon>
        <taxon>Oceanobacillus</taxon>
    </lineage>
</organism>
<dbReference type="RefSeq" id="WP_118888410.1">
    <property type="nucleotide sequence ID" value="NZ_PHUT01000001.1"/>
</dbReference>
<accession>A0A417YNI6</accession>
<dbReference type="AlphaFoldDB" id="A0A417YNI6"/>
<dbReference type="PANTHER" id="PTHR42991:SF1">
    <property type="entry name" value="ALDEHYDE DEHYDROGENASE"/>
    <property type="match status" value="1"/>
</dbReference>
<dbReference type="FunFam" id="3.40.605.10:FF:000007">
    <property type="entry name" value="NAD/NADP-dependent betaine aldehyde dehydrogenase"/>
    <property type="match status" value="1"/>
</dbReference>
<evidence type="ECO:0000256" key="1">
    <source>
        <dbReference type="ARBA" id="ARBA00009986"/>
    </source>
</evidence>
<keyword evidence="5" id="KW-1185">Reference proteome</keyword>